<name>A0ABU6J964_9BURK</name>
<proteinExistence type="predicted"/>
<evidence type="ECO:0000256" key="4">
    <source>
        <dbReference type="SAM" id="SignalP"/>
    </source>
</evidence>
<feature type="chain" id="PRO_5047416585" description="Curli production assembly/transport component CsgF" evidence="4">
    <location>
        <begin position="32"/>
        <end position="158"/>
    </location>
</feature>
<evidence type="ECO:0000256" key="1">
    <source>
        <dbReference type="ARBA" id="ARBA00003989"/>
    </source>
</evidence>
<reference evidence="5 6" key="1">
    <citation type="submission" date="2023-10" db="EMBL/GenBank/DDBJ databases">
        <title>Noviherbaspirillum sp. CPCC 100848 genome assembly.</title>
        <authorList>
            <person name="Li X.Y."/>
            <person name="Fang X.M."/>
        </authorList>
    </citation>
    <scope>NUCLEOTIDE SEQUENCE [LARGE SCALE GENOMIC DNA]</scope>
    <source>
        <strain evidence="5 6">CPCC 100848</strain>
    </source>
</reference>
<evidence type="ECO:0000256" key="3">
    <source>
        <dbReference type="ARBA" id="ARBA00022729"/>
    </source>
</evidence>
<sequence>MNAMRVRVRSRQAFSAALLQGVLGAAGIWCAAAACQATELVYTPVNPSFGGSALNGSVLLNAAQAQNRTTDPDAPKASTGSTQTSLQQFNDILERSVLSRLASAATSGIMGSNGQLVPGTVSTGNFSIQISDLGGGLLQVTTTDKVTGASTSFQVGQP</sequence>
<dbReference type="Pfam" id="PF10614">
    <property type="entry name" value="CsgF"/>
    <property type="match status" value="1"/>
</dbReference>
<dbReference type="InterPro" id="IPR018893">
    <property type="entry name" value="T8SS_CsgF"/>
</dbReference>
<keyword evidence="3 4" id="KW-0732">Signal</keyword>
<evidence type="ECO:0000313" key="6">
    <source>
        <dbReference type="Proteomes" id="UP001352263"/>
    </source>
</evidence>
<dbReference type="Proteomes" id="UP001352263">
    <property type="component" value="Unassembled WGS sequence"/>
</dbReference>
<evidence type="ECO:0000256" key="2">
    <source>
        <dbReference type="ARBA" id="ARBA00014031"/>
    </source>
</evidence>
<dbReference type="EMBL" id="JAWIIV010000010">
    <property type="protein sequence ID" value="MEC4720188.1"/>
    <property type="molecule type" value="Genomic_DNA"/>
</dbReference>
<dbReference type="RefSeq" id="WP_326506901.1">
    <property type="nucleotide sequence ID" value="NZ_JAWIIV010000010.1"/>
</dbReference>
<organism evidence="5 6">
    <name type="scientific">Noviherbaspirillum album</name>
    <dbReference type="NCBI Taxonomy" id="3080276"/>
    <lineage>
        <taxon>Bacteria</taxon>
        <taxon>Pseudomonadati</taxon>
        <taxon>Pseudomonadota</taxon>
        <taxon>Betaproteobacteria</taxon>
        <taxon>Burkholderiales</taxon>
        <taxon>Oxalobacteraceae</taxon>
        <taxon>Noviherbaspirillum</taxon>
    </lineage>
</organism>
<accession>A0ABU6J964</accession>
<evidence type="ECO:0000313" key="5">
    <source>
        <dbReference type="EMBL" id="MEC4720188.1"/>
    </source>
</evidence>
<keyword evidence="6" id="KW-1185">Reference proteome</keyword>
<dbReference type="PROSITE" id="PS51257">
    <property type="entry name" value="PROKAR_LIPOPROTEIN"/>
    <property type="match status" value="1"/>
</dbReference>
<comment type="caution">
    <text evidence="5">The sequence shown here is derived from an EMBL/GenBank/DDBJ whole genome shotgun (WGS) entry which is preliminary data.</text>
</comment>
<comment type="function">
    <text evidence="1">May be involved in the biogenesis of curli organelles.</text>
</comment>
<protein>
    <recommendedName>
        <fullName evidence="2">Curli production assembly/transport component CsgF</fullName>
    </recommendedName>
</protein>
<feature type="signal peptide" evidence="4">
    <location>
        <begin position="1"/>
        <end position="31"/>
    </location>
</feature>
<gene>
    <name evidence="5" type="ORF">RY831_13580</name>
</gene>